<dbReference type="SUPFAM" id="SSF81296">
    <property type="entry name" value="E set domains"/>
    <property type="match status" value="1"/>
</dbReference>
<dbReference type="InterPro" id="IPR013783">
    <property type="entry name" value="Ig-like_fold"/>
</dbReference>
<evidence type="ECO:0000313" key="3">
    <source>
        <dbReference type="Proteomes" id="UP000193862"/>
    </source>
</evidence>
<dbReference type="EMBL" id="FWFS01000012">
    <property type="protein sequence ID" value="SLN66240.1"/>
    <property type="molecule type" value="Genomic_DNA"/>
</dbReference>
<feature type="domain" description="Sulphur oxidation protein SoxZ" evidence="1">
    <location>
        <begin position="36"/>
        <end position="132"/>
    </location>
</feature>
<name>A0A1Y5TK70_9RHOB</name>
<keyword evidence="3" id="KW-1185">Reference proteome</keyword>
<dbReference type="Gene3D" id="2.60.40.10">
    <property type="entry name" value="Immunoglobulins"/>
    <property type="match status" value="1"/>
</dbReference>
<evidence type="ECO:0000259" key="1">
    <source>
        <dbReference type="Pfam" id="PF08770"/>
    </source>
</evidence>
<organism evidence="2 3">
    <name type="scientific">Aquimixticola soesokkakensis</name>
    <dbReference type="NCBI Taxonomy" id="1519096"/>
    <lineage>
        <taxon>Bacteria</taxon>
        <taxon>Pseudomonadati</taxon>
        <taxon>Pseudomonadota</taxon>
        <taxon>Alphaproteobacteria</taxon>
        <taxon>Rhodobacterales</taxon>
        <taxon>Paracoccaceae</taxon>
        <taxon>Aquimixticola</taxon>
    </lineage>
</organism>
<dbReference type="InterPro" id="IPR014756">
    <property type="entry name" value="Ig_E-set"/>
</dbReference>
<dbReference type="Proteomes" id="UP000193862">
    <property type="component" value="Unassembled WGS sequence"/>
</dbReference>
<dbReference type="OrthoDB" id="9795530at2"/>
<proteinExistence type="predicted"/>
<dbReference type="RefSeq" id="WP_159453263.1">
    <property type="nucleotide sequence ID" value="NZ_FWFS01000012.1"/>
</dbReference>
<reference evidence="2 3" key="1">
    <citation type="submission" date="2017-03" db="EMBL/GenBank/DDBJ databases">
        <authorList>
            <person name="Afonso C.L."/>
            <person name="Miller P.J."/>
            <person name="Scott M.A."/>
            <person name="Spackman E."/>
            <person name="Goraichik I."/>
            <person name="Dimitrov K.M."/>
            <person name="Suarez D.L."/>
            <person name="Swayne D.E."/>
        </authorList>
    </citation>
    <scope>NUCLEOTIDE SEQUENCE [LARGE SCALE GENOMIC DNA]</scope>
    <source>
        <strain evidence="2 3">CECT 8620</strain>
    </source>
</reference>
<sequence>MAETPPERPAPDTGATALRARLNRGPRQSTPKVTLPKSARSGACVAVRAALCHPMETGRRAGDDGQIVPRAIIHSFSCLFNGETVIDVRFEPGVSPDPELVFEAHIDGAAGSVGLFDFAWQDDEGHRFSARVPIDIL</sequence>
<accession>A0A1Y5TK70</accession>
<evidence type="ECO:0000313" key="2">
    <source>
        <dbReference type="EMBL" id="SLN66240.1"/>
    </source>
</evidence>
<dbReference type="Pfam" id="PF08770">
    <property type="entry name" value="SoxZ"/>
    <property type="match status" value="1"/>
</dbReference>
<dbReference type="AlphaFoldDB" id="A0A1Y5TK70"/>
<gene>
    <name evidence="2" type="ORF">AQS8620_03079</name>
</gene>
<protein>
    <submittedName>
        <fullName evidence="2">Sulfur oxidation protein SoxZ</fullName>
    </submittedName>
</protein>
<dbReference type="InterPro" id="IPR014880">
    <property type="entry name" value="SoxZ_dom"/>
</dbReference>